<name>A0A1G9XA28_9FIRM</name>
<evidence type="ECO:0000313" key="1">
    <source>
        <dbReference type="EMBL" id="SDM93381.1"/>
    </source>
</evidence>
<accession>A0A1G9XA28</accession>
<dbReference type="RefSeq" id="WP_092074398.1">
    <property type="nucleotide sequence ID" value="NZ_FNHB01000009.1"/>
</dbReference>
<protein>
    <submittedName>
        <fullName evidence="1">Uncharacterized protein</fullName>
    </submittedName>
</protein>
<dbReference type="AlphaFoldDB" id="A0A1G9XA28"/>
<gene>
    <name evidence="1" type="ORF">SAMN04488502_10928</name>
</gene>
<dbReference type="EMBL" id="FNHB01000009">
    <property type="protein sequence ID" value="SDM93381.1"/>
    <property type="molecule type" value="Genomic_DNA"/>
</dbReference>
<evidence type="ECO:0000313" key="2">
    <source>
        <dbReference type="Proteomes" id="UP000214880"/>
    </source>
</evidence>
<proteinExistence type="predicted"/>
<dbReference type="Proteomes" id="UP000214880">
    <property type="component" value="Unassembled WGS sequence"/>
</dbReference>
<reference evidence="1 2" key="1">
    <citation type="submission" date="2016-10" db="EMBL/GenBank/DDBJ databases">
        <authorList>
            <person name="de Groot N.N."/>
        </authorList>
    </citation>
    <scope>NUCLEOTIDE SEQUENCE [LARGE SCALE GENOMIC DNA]</scope>
    <source>
        <strain evidence="1 2">DSM 1736</strain>
    </source>
</reference>
<organism evidence="1 2">
    <name type="scientific">Dendrosporobacter quercicolus</name>
    <dbReference type="NCBI Taxonomy" id="146817"/>
    <lineage>
        <taxon>Bacteria</taxon>
        <taxon>Bacillati</taxon>
        <taxon>Bacillota</taxon>
        <taxon>Negativicutes</taxon>
        <taxon>Selenomonadales</taxon>
        <taxon>Sporomusaceae</taxon>
        <taxon>Dendrosporobacter</taxon>
    </lineage>
</organism>
<keyword evidence="2" id="KW-1185">Reference proteome</keyword>
<sequence length="59" mass="6606">MLGLTKQQIMNEANKLVEQNVPFAAAIAEILDKNNQLLTEQITAIRNQKGKGDPPWDLM</sequence>